<dbReference type="NCBIfam" id="TIGR00067">
    <property type="entry name" value="glut_race"/>
    <property type="match status" value="1"/>
</dbReference>
<dbReference type="GO" id="GO:0009252">
    <property type="term" value="P:peptidoglycan biosynthetic process"/>
    <property type="evidence" value="ECO:0007669"/>
    <property type="project" value="UniProtKB-UniRule"/>
</dbReference>
<reference evidence="9" key="1">
    <citation type="submission" date="2014-11" db="EMBL/GenBank/DDBJ databases">
        <authorList>
            <person name="Wibberg D."/>
        </authorList>
    </citation>
    <scope>NUCLEOTIDE SEQUENCE [LARGE SCALE GENOMIC DNA]</scope>
    <source>
        <strain evidence="9">L3</strain>
    </source>
</reference>
<keyword evidence="5 8" id="KW-0413">Isomerase</keyword>
<dbReference type="HOGENOM" id="CLU_052344_0_0_0"/>
<dbReference type="PANTHER" id="PTHR21198:SF2">
    <property type="entry name" value="GLUTAMATE RACEMASE"/>
    <property type="match status" value="1"/>
</dbReference>
<dbReference type="KEGG" id="dtn:DTL3_1762"/>
<dbReference type="PROSITE" id="PS00924">
    <property type="entry name" value="ASP_GLU_RACEMASE_2"/>
    <property type="match status" value="1"/>
</dbReference>
<keyword evidence="3" id="KW-0133">Cell shape</keyword>
<dbReference type="GO" id="GO:0008360">
    <property type="term" value="P:regulation of cell shape"/>
    <property type="evidence" value="ECO:0007669"/>
    <property type="project" value="UniProtKB-KW"/>
</dbReference>
<dbReference type="EMBL" id="LN824141">
    <property type="protein sequence ID" value="CEP79047.1"/>
    <property type="molecule type" value="Genomic_DNA"/>
</dbReference>
<dbReference type="GO" id="GO:0071555">
    <property type="term" value="P:cell wall organization"/>
    <property type="evidence" value="ECO:0007669"/>
    <property type="project" value="UniProtKB-KW"/>
</dbReference>
<dbReference type="GO" id="GO:0008881">
    <property type="term" value="F:glutamate racemase activity"/>
    <property type="evidence" value="ECO:0007669"/>
    <property type="project" value="UniProtKB-UniRule"/>
</dbReference>
<dbReference type="SUPFAM" id="SSF53681">
    <property type="entry name" value="Aspartate/glutamate racemase"/>
    <property type="match status" value="2"/>
</dbReference>
<organism evidence="8 9">
    <name type="scientific">Defluviitoga tunisiensis</name>
    <dbReference type="NCBI Taxonomy" id="1006576"/>
    <lineage>
        <taxon>Bacteria</taxon>
        <taxon>Thermotogati</taxon>
        <taxon>Thermotogota</taxon>
        <taxon>Thermotogae</taxon>
        <taxon>Petrotogales</taxon>
        <taxon>Petrotogaceae</taxon>
        <taxon>Defluviitoga</taxon>
    </lineage>
</organism>
<dbReference type="OrthoDB" id="9801055at2"/>
<evidence type="ECO:0000256" key="1">
    <source>
        <dbReference type="ARBA" id="ARBA00001602"/>
    </source>
</evidence>
<dbReference type="RefSeq" id="WP_045088379.1">
    <property type="nucleotide sequence ID" value="NZ_LN824141.1"/>
</dbReference>
<dbReference type="InterPro" id="IPR004391">
    <property type="entry name" value="Glu_race"/>
</dbReference>
<keyword evidence="4" id="KW-0573">Peptidoglycan synthesis</keyword>
<dbReference type="EC" id="5.1.1.3" evidence="2 7"/>
<protein>
    <recommendedName>
        <fullName evidence="2 7">Glutamate racemase</fullName>
        <ecNumber evidence="2 7">5.1.1.3</ecNumber>
    </recommendedName>
</protein>
<dbReference type="AlphaFoldDB" id="A0A0C7NTF4"/>
<dbReference type="Gene3D" id="3.40.50.1860">
    <property type="match status" value="2"/>
</dbReference>
<gene>
    <name evidence="8" type="primary">murI</name>
    <name evidence="8" type="ORF">DTL3_1762</name>
</gene>
<evidence type="ECO:0000256" key="4">
    <source>
        <dbReference type="ARBA" id="ARBA00022984"/>
    </source>
</evidence>
<dbReference type="InterPro" id="IPR033134">
    <property type="entry name" value="Asp/Glu_racemase_AS_2"/>
</dbReference>
<keyword evidence="6" id="KW-0961">Cell wall biogenesis/degradation</keyword>
<dbReference type="PANTHER" id="PTHR21198">
    <property type="entry name" value="GLUTAMATE RACEMASE"/>
    <property type="match status" value="1"/>
</dbReference>
<comment type="catalytic activity">
    <reaction evidence="1">
        <text>L-glutamate = D-glutamate</text>
        <dbReference type="Rhea" id="RHEA:12813"/>
        <dbReference type="ChEBI" id="CHEBI:29985"/>
        <dbReference type="ChEBI" id="CHEBI:29986"/>
        <dbReference type="EC" id="5.1.1.3"/>
    </reaction>
</comment>
<evidence type="ECO:0000256" key="5">
    <source>
        <dbReference type="ARBA" id="ARBA00023235"/>
    </source>
</evidence>
<evidence type="ECO:0000313" key="9">
    <source>
        <dbReference type="Proteomes" id="UP000032809"/>
    </source>
</evidence>
<dbReference type="InterPro" id="IPR015942">
    <property type="entry name" value="Asp/Glu/hydantoin_racemase"/>
</dbReference>
<sequence>MKIGFFDSGIGGLTVLKKVINNFGNHQYIYLGDSVNVPYGSKPISFLISNLEKILSFFDSLDVDILISACNTTDSIIKKTNFNLENYNFTYISLIENAVEKVEKNDSVLLLATENTVKLGVYKELLTKKGLSKYEEKACPLFVPLIEEGYWYGQMADSVLRYYLRDYKSKYKKVILGCTHYPILEKQIKKYTNSLILDPADSIVDFLEKEVQLSKNRGNIKVTYYITGNVDKFETLSKAFMFDVYYKPTFKKINLSKKRQYSEKSLINTKQ</sequence>
<evidence type="ECO:0000256" key="3">
    <source>
        <dbReference type="ARBA" id="ARBA00022960"/>
    </source>
</evidence>
<dbReference type="Pfam" id="PF01177">
    <property type="entry name" value="Asp_Glu_race"/>
    <property type="match status" value="1"/>
</dbReference>
<dbReference type="STRING" id="1006576.DTL3_1762"/>
<dbReference type="Proteomes" id="UP000032809">
    <property type="component" value="Chromosome I"/>
</dbReference>
<evidence type="ECO:0000313" key="8">
    <source>
        <dbReference type="EMBL" id="CEP79047.1"/>
    </source>
</evidence>
<evidence type="ECO:0000256" key="2">
    <source>
        <dbReference type="ARBA" id="ARBA00013090"/>
    </source>
</evidence>
<dbReference type="InterPro" id="IPR001920">
    <property type="entry name" value="Asp/Glu_race"/>
</dbReference>
<dbReference type="PATRIC" id="fig|1006576.9.peg.1757"/>
<keyword evidence="9" id="KW-1185">Reference proteome</keyword>
<evidence type="ECO:0000256" key="6">
    <source>
        <dbReference type="ARBA" id="ARBA00023316"/>
    </source>
</evidence>
<name>A0A0C7NTF4_DEFTU</name>
<proteinExistence type="predicted"/>
<evidence type="ECO:0000256" key="7">
    <source>
        <dbReference type="NCBIfam" id="TIGR00067"/>
    </source>
</evidence>
<accession>A0A0C7NTF4</accession>